<feature type="transmembrane region" description="Helical" evidence="2">
    <location>
        <begin position="165"/>
        <end position="188"/>
    </location>
</feature>
<dbReference type="PANTHER" id="PTHR42024:SF1">
    <property type="entry name" value="AMINO ACID PERMEASE_ SLC12A DOMAIN-CONTAINING PROTEIN"/>
    <property type="match status" value="1"/>
</dbReference>
<evidence type="ECO:0000256" key="2">
    <source>
        <dbReference type="SAM" id="Phobius"/>
    </source>
</evidence>
<dbReference type="STRING" id="1081105.A0A167KDX3"/>
<keyword evidence="2" id="KW-0472">Membrane</keyword>
<evidence type="ECO:0000313" key="4">
    <source>
        <dbReference type="Proteomes" id="UP000243498"/>
    </source>
</evidence>
<keyword evidence="4" id="KW-1185">Reference proteome</keyword>
<feature type="transmembrane region" description="Helical" evidence="2">
    <location>
        <begin position="209"/>
        <end position="232"/>
    </location>
</feature>
<dbReference type="OMA" id="NWPAPFR"/>
<organism evidence="3 4">
    <name type="scientific">Metarhizium rileyi (strain RCEF 4871)</name>
    <name type="common">Nomuraea rileyi</name>
    <dbReference type="NCBI Taxonomy" id="1649241"/>
    <lineage>
        <taxon>Eukaryota</taxon>
        <taxon>Fungi</taxon>
        <taxon>Dikarya</taxon>
        <taxon>Ascomycota</taxon>
        <taxon>Pezizomycotina</taxon>
        <taxon>Sordariomycetes</taxon>
        <taxon>Hypocreomycetidae</taxon>
        <taxon>Hypocreales</taxon>
        <taxon>Clavicipitaceae</taxon>
        <taxon>Metarhizium</taxon>
    </lineage>
</organism>
<keyword evidence="2" id="KW-0812">Transmembrane</keyword>
<proteinExistence type="predicted"/>
<gene>
    <name evidence="3" type="ORF">NOR_00187</name>
</gene>
<dbReference type="OrthoDB" id="4838853at2759"/>
<feature type="transmembrane region" description="Helical" evidence="2">
    <location>
        <begin position="137"/>
        <end position="159"/>
    </location>
</feature>
<accession>A0A167KDX3</accession>
<reference evidence="3 4" key="1">
    <citation type="journal article" date="2016" name="Genome Biol. Evol.">
        <title>Divergent and convergent evolution of fungal pathogenicity.</title>
        <authorList>
            <person name="Shang Y."/>
            <person name="Xiao G."/>
            <person name="Zheng P."/>
            <person name="Cen K."/>
            <person name="Zhan S."/>
            <person name="Wang C."/>
        </authorList>
    </citation>
    <scope>NUCLEOTIDE SEQUENCE [LARGE SCALE GENOMIC DNA]</scope>
    <source>
        <strain evidence="3 4">RCEF 4871</strain>
    </source>
</reference>
<feature type="region of interest" description="Disordered" evidence="1">
    <location>
        <begin position="1"/>
        <end position="81"/>
    </location>
</feature>
<keyword evidence="2" id="KW-1133">Transmembrane helix</keyword>
<evidence type="ECO:0000313" key="3">
    <source>
        <dbReference type="EMBL" id="OAA51594.1"/>
    </source>
</evidence>
<feature type="compositionally biased region" description="Basic and acidic residues" evidence="1">
    <location>
        <begin position="1"/>
        <end position="16"/>
    </location>
</feature>
<feature type="region of interest" description="Disordered" evidence="1">
    <location>
        <begin position="399"/>
        <end position="423"/>
    </location>
</feature>
<evidence type="ECO:0000256" key="1">
    <source>
        <dbReference type="SAM" id="MobiDB-lite"/>
    </source>
</evidence>
<sequence length="423" mass="47267">MPEVRRGSRSLDRHVPLETTLSGHHRVSSETVEPAKHGPDDTADDGTVSPSAQLDSRGDADDSASPNDNDDDDDGPPRRSLSYALRPSASAYYDSRAATRTEYARRGRTLQEYYDANPQLLPQLPFTWHHGRRRWHLIMFAVFVFVDASLVPIALYYALHYAGHVEGWIIFAVVTTIWGGPTYLEFALRTLRLVKRERFYRPLGTDSRWCFDMLTWTSVLTITAVTALFVVGSAPHIVWLRVLCMPAPAILYCLGGVMGLLTLWHVMGWKAPFRISSTAKGEPVLPAVYYFIEDVIAVNAKAGRPYREALAARYKASPRFQRMLYVQSIFWSIPALVLAAALTVPAVIHRVPATAAYGICWAVPFIWCAVWGGISVWWCKKDMVRERIEWEQSCGETYKQAPQRAESDSGSAGVVGGTAEEAV</sequence>
<dbReference type="EMBL" id="AZHC01000001">
    <property type="protein sequence ID" value="OAA51594.1"/>
    <property type="molecule type" value="Genomic_DNA"/>
</dbReference>
<protein>
    <submittedName>
        <fullName evidence="3">Uncharacterized protein</fullName>
    </submittedName>
</protein>
<feature type="transmembrane region" description="Helical" evidence="2">
    <location>
        <begin position="238"/>
        <end position="264"/>
    </location>
</feature>
<feature type="transmembrane region" description="Helical" evidence="2">
    <location>
        <begin position="354"/>
        <end position="378"/>
    </location>
</feature>
<dbReference type="AlphaFoldDB" id="A0A167KDX3"/>
<dbReference type="Proteomes" id="UP000243498">
    <property type="component" value="Unassembled WGS sequence"/>
</dbReference>
<dbReference type="PANTHER" id="PTHR42024">
    <property type="entry name" value="AMINO ACID PERMEASE_ SLC12A DOMAIN-CONTAINING PROTEIN"/>
    <property type="match status" value="1"/>
</dbReference>
<name>A0A167KDX3_METRR</name>
<comment type="caution">
    <text evidence="3">The sequence shown here is derived from an EMBL/GenBank/DDBJ whole genome shotgun (WGS) entry which is preliminary data.</text>
</comment>
<feature type="transmembrane region" description="Helical" evidence="2">
    <location>
        <begin position="323"/>
        <end position="348"/>
    </location>
</feature>